<reference evidence="4" key="1">
    <citation type="journal article" date="2014" name="Int. J. Syst. Evol. Microbiol.">
        <title>Complete genome sequence of Corynebacterium casei LMG S-19264T (=DSM 44701T), isolated from a smear-ripened cheese.</title>
        <authorList>
            <consortium name="US DOE Joint Genome Institute (JGI-PGF)"/>
            <person name="Walter F."/>
            <person name="Albersmeier A."/>
            <person name="Kalinowski J."/>
            <person name="Ruckert C."/>
        </authorList>
    </citation>
    <scope>NUCLEOTIDE SEQUENCE</scope>
    <source>
        <strain evidence="4">CGMCC 1.15448</strain>
    </source>
</reference>
<keyword evidence="5" id="KW-1185">Reference proteome</keyword>
<dbReference type="PANTHER" id="PTHR11092">
    <property type="entry name" value="SUGAR NUCLEOTIDE EPIMERASE RELATED"/>
    <property type="match status" value="1"/>
</dbReference>
<dbReference type="InterPro" id="IPR010099">
    <property type="entry name" value="SDR39U1"/>
</dbReference>
<proteinExistence type="inferred from homology"/>
<comment type="similarity">
    <text evidence="1">Belongs to the NAD(P)-dependent epimerase/dehydratase family. SDR39U1 subfamily.</text>
</comment>
<accession>A0A8J2XTT9</accession>
<dbReference type="RefSeq" id="WP_188933383.1">
    <property type="nucleotide sequence ID" value="NZ_BMJC01000003.1"/>
</dbReference>
<dbReference type="Gene3D" id="3.40.50.720">
    <property type="entry name" value="NAD(P)-binding Rossmann-like Domain"/>
    <property type="match status" value="1"/>
</dbReference>
<dbReference type="Pfam" id="PF01370">
    <property type="entry name" value="Epimerase"/>
    <property type="match status" value="1"/>
</dbReference>
<sequence length="344" mass="38456">MKNKKIVIAGGTGFIGQALAARWGKDNQVVILTRQSATATGSRSATPITSRPEESINNSYSHRLLRAADGYNITYWHWDGRFVEKHWADELEGCDLVLNLAGRSVNCRYTARNKQAISDSRADATHAIGQAIKATVVPPKLWINGGSATIYRHAQDRPQDEYTGEMADDFSVRVCKRWEKTFDEQRTPFTRKIALRLAIILGHGGVVVPYLNLVKYGLGGRQGNGQQMYSWVHIDDVGRAIEWFLDHPELEGTYNLSAPGPVTNAVFMETLRKVTGNRLGLPAPAFLLKLGALLIGTETELLLKSRWVLPAKLLETGFRFEYDRVEPALNAIVGKLPRKRFHLF</sequence>
<evidence type="ECO:0000256" key="1">
    <source>
        <dbReference type="ARBA" id="ARBA00009353"/>
    </source>
</evidence>
<dbReference type="InterPro" id="IPR001509">
    <property type="entry name" value="Epimerase_deHydtase"/>
</dbReference>
<dbReference type="Proteomes" id="UP000607559">
    <property type="component" value="Unassembled WGS sequence"/>
</dbReference>
<evidence type="ECO:0000259" key="3">
    <source>
        <dbReference type="Pfam" id="PF08338"/>
    </source>
</evidence>
<protein>
    <submittedName>
        <fullName evidence="4">NAD-dependent epimerase</fullName>
    </submittedName>
</protein>
<dbReference type="AlphaFoldDB" id="A0A8J2XTT9"/>
<feature type="domain" description="NAD-dependent epimerase/dehydratase" evidence="2">
    <location>
        <begin position="6"/>
        <end position="163"/>
    </location>
</feature>
<gene>
    <name evidence="4" type="ORF">GCM10011511_31830</name>
</gene>
<dbReference type="InterPro" id="IPR013549">
    <property type="entry name" value="DUF1731"/>
</dbReference>
<dbReference type="PANTHER" id="PTHR11092:SF0">
    <property type="entry name" value="EPIMERASE FAMILY PROTEIN SDR39U1"/>
    <property type="match status" value="1"/>
</dbReference>
<dbReference type="EMBL" id="BMJC01000003">
    <property type="protein sequence ID" value="GGB06057.1"/>
    <property type="molecule type" value="Genomic_DNA"/>
</dbReference>
<name>A0A8J2XTT9_9BACT</name>
<evidence type="ECO:0000313" key="4">
    <source>
        <dbReference type="EMBL" id="GGB06057.1"/>
    </source>
</evidence>
<evidence type="ECO:0000259" key="2">
    <source>
        <dbReference type="Pfam" id="PF01370"/>
    </source>
</evidence>
<feature type="domain" description="DUF1731" evidence="3">
    <location>
        <begin position="283"/>
        <end position="332"/>
    </location>
</feature>
<dbReference type="SUPFAM" id="SSF51735">
    <property type="entry name" value="NAD(P)-binding Rossmann-fold domains"/>
    <property type="match status" value="1"/>
</dbReference>
<evidence type="ECO:0000313" key="5">
    <source>
        <dbReference type="Proteomes" id="UP000607559"/>
    </source>
</evidence>
<dbReference type="InterPro" id="IPR036291">
    <property type="entry name" value="NAD(P)-bd_dom_sf"/>
</dbReference>
<dbReference type="NCBIfam" id="TIGR01777">
    <property type="entry name" value="yfcH"/>
    <property type="match status" value="1"/>
</dbReference>
<dbReference type="Pfam" id="PF08338">
    <property type="entry name" value="DUF1731"/>
    <property type="match status" value="1"/>
</dbReference>
<comment type="caution">
    <text evidence="4">The sequence shown here is derived from an EMBL/GenBank/DDBJ whole genome shotgun (WGS) entry which is preliminary data.</text>
</comment>
<organism evidence="4 5">
    <name type="scientific">Puia dinghuensis</name>
    <dbReference type="NCBI Taxonomy" id="1792502"/>
    <lineage>
        <taxon>Bacteria</taxon>
        <taxon>Pseudomonadati</taxon>
        <taxon>Bacteroidota</taxon>
        <taxon>Chitinophagia</taxon>
        <taxon>Chitinophagales</taxon>
        <taxon>Chitinophagaceae</taxon>
        <taxon>Puia</taxon>
    </lineage>
</organism>
<reference evidence="4" key="2">
    <citation type="submission" date="2020-09" db="EMBL/GenBank/DDBJ databases">
        <authorList>
            <person name="Sun Q."/>
            <person name="Zhou Y."/>
        </authorList>
    </citation>
    <scope>NUCLEOTIDE SEQUENCE</scope>
    <source>
        <strain evidence="4">CGMCC 1.15448</strain>
    </source>
</reference>